<keyword evidence="2" id="KW-0732">Signal</keyword>
<dbReference type="PRINTS" id="PR01776">
    <property type="entry name" value="HPOMPFAMILY"/>
</dbReference>
<dbReference type="InterPro" id="IPR002718">
    <property type="entry name" value="OMP_Helicobacter"/>
</dbReference>
<organism evidence="3">
    <name type="scientific">Helicobacter felis</name>
    <dbReference type="NCBI Taxonomy" id="214"/>
    <lineage>
        <taxon>Bacteria</taxon>
        <taxon>Pseudomonadati</taxon>
        <taxon>Campylobacterota</taxon>
        <taxon>Epsilonproteobacteria</taxon>
        <taxon>Campylobacterales</taxon>
        <taxon>Helicobacteraceae</taxon>
        <taxon>Helicobacter</taxon>
    </lineage>
</organism>
<reference evidence="3" key="1">
    <citation type="submission" date="2016-10" db="EMBL/GenBank/DDBJ databases">
        <title>Proteomic and phylogenetic analysis of the outer membrane protein repertoire of gastric Helicobacter species.</title>
        <authorList>
            <person name="Joosten M."/>
        </authorList>
    </citation>
    <scope>NUCLEOTIDE SEQUENCE</scope>
    <source>
        <strain evidence="3">DS1</strain>
    </source>
</reference>
<accession>A0A1M4NGL9</accession>
<keyword evidence="1" id="KW-0175">Coiled coil</keyword>
<evidence type="ECO:0000256" key="2">
    <source>
        <dbReference type="SAM" id="SignalP"/>
    </source>
</evidence>
<feature type="chain" id="PRO_5012477094" evidence="2">
    <location>
        <begin position="24"/>
        <end position="799"/>
    </location>
</feature>
<name>A0A1M4NGL9_HELFE</name>
<dbReference type="AlphaFoldDB" id="A0A1M4NGL9"/>
<gene>
    <name evidence="3" type="primary">omp327</name>
</gene>
<evidence type="ECO:0000313" key="3">
    <source>
        <dbReference type="EMBL" id="SFZ71322.1"/>
    </source>
</evidence>
<dbReference type="EMBL" id="LT633155">
    <property type="protein sequence ID" value="SFZ71322.1"/>
    <property type="molecule type" value="Genomic_DNA"/>
</dbReference>
<feature type="coiled-coil region" evidence="1">
    <location>
        <begin position="57"/>
        <end position="95"/>
    </location>
</feature>
<protein>
    <submittedName>
        <fullName evidence="3">OMP327</fullName>
    </submittedName>
</protein>
<sequence length="799" mass="88761">MVIRFLAMWFCVFALSLAHPSVASYLDGSFFSVGLDLGGGDALESERTVPDNNSAKVQAYQTEMRAYNEAIANLKNNQAQTVVALQRLIQQLQKLNPSSPTFDALITQIQAMIADPTKINLDSVTSSVRAYQNYLNQTFTQYQDANKQLLIQAQNVLNQYKQELGRATDQNQAILENAIKTFNDYNNQVAQIAKTLNIPYTPLALPPLLKGNVSNLTPSQVNQALSILSNDINHITSVVVNNANTINQADQKIVEQNIQDLTNLHDAKQTAINNVLSQITNITEAFGKDFQKQWVYYAQAHTYFLTNAAHQSYINAGDTCVFQVIIYNNTNGTHHCGYQGGTSQALNQFTNQAAKYGLTPQDIWDTLFNIDALKNKVYIGPSNCSSGGCSGVSEQEAQNGMRNFFSFMNNYVGNSNFVGNFINSSLYKTLDQDLESEKFSAVTNFVNAYVNTFVPDMLQTFVLNPVWFMSVMPPGSDVPPEYPPPTSQEREATAKKLNIPALTYCYESQSAGLSFSQGYGVCQYNWWAHAIFLGYFGFLNNQTGTVISDLQSALGTVQTSITDAQNATNAYNNFKPQKIPNAPIISPYSTTPTPMPIPPVISGSANPLPQLIKPKAPVITFSSRNLNMHSLQFGLQAQGGHQKYFNPFFGISYYSSMSYRYLYIDKLSADSNLNAINHYAFGIGTNLLFNFYSKIRKPKFGHPIIRTYGFFTGLLGVFNLYNATSLGGSTQFWRKSANIDGVFGLSMRVDRFKWMLGVKIPFINSSQLISISGKNGTETLSVIDNYKSSNLFLDFLTFF</sequence>
<feature type="coiled-coil region" evidence="1">
    <location>
        <begin position="150"/>
        <end position="177"/>
    </location>
</feature>
<feature type="signal peptide" evidence="2">
    <location>
        <begin position="1"/>
        <end position="23"/>
    </location>
</feature>
<evidence type="ECO:0000256" key="1">
    <source>
        <dbReference type="SAM" id="Coils"/>
    </source>
</evidence>
<proteinExistence type="predicted"/>